<gene>
    <name evidence="2" type="ORF">GSMUA_345960.1</name>
</gene>
<dbReference type="Gramene" id="Ma08_t12460.1">
    <property type="protein sequence ID" value="Ma08_p12460.1"/>
    <property type="gene ID" value="Ma08_g12460"/>
</dbReference>
<evidence type="ECO:0000256" key="1">
    <source>
        <dbReference type="SAM" id="Phobius"/>
    </source>
</evidence>
<dbReference type="AlphaFoldDB" id="A0A804K5U7"/>
<proteinExistence type="predicted"/>
<evidence type="ECO:0000313" key="3">
    <source>
        <dbReference type="EnsemblPlants" id="Ma08_p12460.1"/>
    </source>
</evidence>
<evidence type="ECO:0000313" key="4">
    <source>
        <dbReference type="Proteomes" id="UP000012960"/>
    </source>
</evidence>
<name>A0A804K5U7_MUSAM</name>
<keyword evidence="1" id="KW-0812">Transmembrane</keyword>
<keyword evidence="1" id="KW-1133">Transmembrane helix</keyword>
<accession>A0A804K5U7</accession>
<feature type="transmembrane region" description="Helical" evidence="1">
    <location>
        <begin position="12"/>
        <end position="28"/>
    </location>
</feature>
<evidence type="ECO:0000313" key="2">
    <source>
        <dbReference type="EMBL" id="CAG1831342.1"/>
    </source>
</evidence>
<reference evidence="3" key="2">
    <citation type="submission" date="2021-05" db="UniProtKB">
        <authorList>
            <consortium name="EnsemblPlants"/>
        </authorList>
    </citation>
    <scope>IDENTIFICATION</scope>
    <source>
        <strain evidence="3">subsp. malaccensis</strain>
    </source>
</reference>
<keyword evidence="1" id="KW-0472">Membrane</keyword>
<dbReference type="EMBL" id="HG996472">
    <property type="protein sequence ID" value="CAG1831342.1"/>
    <property type="molecule type" value="Genomic_DNA"/>
</dbReference>
<dbReference type="EnsemblPlants" id="Ma08_t12460.1">
    <property type="protein sequence ID" value="Ma08_p12460.1"/>
    <property type="gene ID" value="Ma08_g12460"/>
</dbReference>
<sequence length="63" mass="7327">MIPLHSCPSSIISSLFQTIVLFWPFAAWRSKLCRIYCRCSVESSLRSFGLERSRKIAFRSLRS</sequence>
<organism evidence="3 4">
    <name type="scientific">Musa acuminata subsp. malaccensis</name>
    <name type="common">Wild banana</name>
    <name type="synonym">Musa malaccensis</name>
    <dbReference type="NCBI Taxonomy" id="214687"/>
    <lineage>
        <taxon>Eukaryota</taxon>
        <taxon>Viridiplantae</taxon>
        <taxon>Streptophyta</taxon>
        <taxon>Embryophyta</taxon>
        <taxon>Tracheophyta</taxon>
        <taxon>Spermatophyta</taxon>
        <taxon>Magnoliopsida</taxon>
        <taxon>Liliopsida</taxon>
        <taxon>Zingiberales</taxon>
        <taxon>Musaceae</taxon>
        <taxon>Musa</taxon>
    </lineage>
</organism>
<keyword evidence="4" id="KW-1185">Reference proteome</keyword>
<dbReference type="InParanoid" id="A0A804K5U7"/>
<protein>
    <submittedName>
        <fullName evidence="2">(wild Malaysian banana) hypothetical protein</fullName>
    </submittedName>
</protein>
<reference evidence="2" key="1">
    <citation type="submission" date="2021-03" db="EMBL/GenBank/DDBJ databases">
        <authorList>
            <consortium name="Genoscope - CEA"/>
            <person name="William W."/>
        </authorList>
    </citation>
    <scope>NUCLEOTIDE SEQUENCE</scope>
    <source>
        <strain evidence="2">Doubled-haploid Pahang</strain>
    </source>
</reference>
<dbReference type="Proteomes" id="UP000012960">
    <property type="component" value="Unplaced"/>
</dbReference>